<dbReference type="NCBIfam" id="TIGR00406">
    <property type="entry name" value="prmA"/>
    <property type="match status" value="1"/>
</dbReference>
<dbReference type="GO" id="GO:0005840">
    <property type="term" value="C:ribosome"/>
    <property type="evidence" value="ECO:0007669"/>
    <property type="project" value="UniProtKB-KW"/>
</dbReference>
<dbReference type="HAMAP" id="MF_00735">
    <property type="entry name" value="Methyltr_PrmA"/>
    <property type="match status" value="1"/>
</dbReference>
<evidence type="ECO:0000256" key="2">
    <source>
        <dbReference type="ARBA" id="ARBA00022490"/>
    </source>
</evidence>
<reference evidence="7" key="1">
    <citation type="thesis" date="2015" institute="Rutgers" country="The State University of New Jersey, 14 College Farm Rd., New Brunswick, NJ, USA">
        <title>Ammonia toxicity in bacteria and its implications for treatment of and resource recovery from highly nitrogenous organic wastes.</title>
        <authorList>
            <person name="Luther A.K."/>
        </authorList>
    </citation>
    <scope>NUCLEOTIDE SEQUENCE</scope>
    <source>
        <strain evidence="7">RT-10B</strain>
    </source>
</reference>
<dbReference type="Gene3D" id="3.40.50.150">
    <property type="entry name" value="Vaccinia Virus protein VP39"/>
    <property type="match status" value="1"/>
</dbReference>
<evidence type="ECO:0000256" key="4">
    <source>
        <dbReference type="ARBA" id="ARBA00022679"/>
    </source>
</evidence>
<evidence type="ECO:0000313" key="7">
    <source>
        <dbReference type="EMBL" id="PSJ31957.1"/>
    </source>
</evidence>
<keyword evidence="5 6" id="KW-0949">S-adenosyl-L-methionine</keyword>
<dbReference type="PIRSF" id="PIRSF000401">
    <property type="entry name" value="RPL11_MTase"/>
    <property type="match status" value="1"/>
</dbReference>
<dbReference type="InterPro" id="IPR050078">
    <property type="entry name" value="Ribosomal_L11_MeTrfase_PrmA"/>
</dbReference>
<feature type="binding site" evidence="6">
    <location>
        <position position="187"/>
    </location>
    <ligand>
        <name>S-adenosyl-L-methionine</name>
        <dbReference type="ChEBI" id="CHEBI:59789"/>
    </ligand>
</feature>
<proteinExistence type="inferred from homology"/>
<feature type="binding site" evidence="6">
    <location>
        <position position="209"/>
    </location>
    <ligand>
        <name>S-adenosyl-L-methionine</name>
        <dbReference type="ChEBI" id="CHEBI:59789"/>
    </ligand>
</feature>
<comment type="similarity">
    <text evidence="1 6">Belongs to the methyltransferase superfamily. PrmA family.</text>
</comment>
<keyword evidence="7" id="KW-0687">Ribonucleoprotein</keyword>
<evidence type="ECO:0000256" key="3">
    <source>
        <dbReference type="ARBA" id="ARBA00022603"/>
    </source>
</evidence>
<dbReference type="PANTHER" id="PTHR43648">
    <property type="entry name" value="ELECTRON TRANSFER FLAVOPROTEIN BETA SUBUNIT LYSINE METHYLTRANSFERASE"/>
    <property type="match status" value="1"/>
</dbReference>
<keyword evidence="4 6" id="KW-0808">Transferase</keyword>
<dbReference type="AlphaFoldDB" id="A0A2P7Q1Y3"/>
<dbReference type="RefSeq" id="WP_106776724.1">
    <property type="nucleotide sequence ID" value="NZ_JYGE01000003.1"/>
</dbReference>
<dbReference type="GO" id="GO:0005737">
    <property type="term" value="C:cytoplasm"/>
    <property type="evidence" value="ECO:0007669"/>
    <property type="project" value="UniProtKB-SubCell"/>
</dbReference>
<dbReference type="GO" id="GO:0016279">
    <property type="term" value="F:protein-lysine N-methyltransferase activity"/>
    <property type="evidence" value="ECO:0007669"/>
    <property type="project" value="RHEA"/>
</dbReference>
<gene>
    <name evidence="6" type="primary">prmA</name>
    <name evidence="7" type="ORF">UF10_04985</name>
</gene>
<comment type="caution">
    <text evidence="7">The sequence shown here is derived from an EMBL/GenBank/DDBJ whole genome shotgun (WGS) entry which is preliminary data.</text>
</comment>
<comment type="function">
    <text evidence="6">Methylates ribosomal protein L11.</text>
</comment>
<feature type="binding site" evidence="6">
    <location>
        <position position="254"/>
    </location>
    <ligand>
        <name>S-adenosyl-L-methionine</name>
        <dbReference type="ChEBI" id="CHEBI:59789"/>
    </ligand>
</feature>
<dbReference type="EC" id="2.1.1.-" evidence="6"/>
<dbReference type="PANTHER" id="PTHR43648:SF1">
    <property type="entry name" value="ELECTRON TRANSFER FLAVOPROTEIN BETA SUBUNIT LYSINE METHYLTRANSFERASE"/>
    <property type="match status" value="1"/>
</dbReference>
<dbReference type="Proteomes" id="UP000241434">
    <property type="component" value="Unassembled WGS sequence"/>
</dbReference>
<accession>A0A2P7Q1Y3</accession>
<comment type="catalytic activity">
    <reaction evidence="6">
        <text>L-lysyl-[protein] + 3 S-adenosyl-L-methionine = N(6),N(6),N(6)-trimethyl-L-lysyl-[protein] + 3 S-adenosyl-L-homocysteine + 3 H(+)</text>
        <dbReference type="Rhea" id="RHEA:54192"/>
        <dbReference type="Rhea" id="RHEA-COMP:9752"/>
        <dbReference type="Rhea" id="RHEA-COMP:13826"/>
        <dbReference type="ChEBI" id="CHEBI:15378"/>
        <dbReference type="ChEBI" id="CHEBI:29969"/>
        <dbReference type="ChEBI" id="CHEBI:57856"/>
        <dbReference type="ChEBI" id="CHEBI:59789"/>
        <dbReference type="ChEBI" id="CHEBI:61961"/>
    </reaction>
</comment>
<keyword evidence="3 6" id="KW-0489">Methyltransferase</keyword>
<dbReference type="InterPro" id="IPR004498">
    <property type="entry name" value="Ribosomal_PrmA_MeTrfase"/>
</dbReference>
<dbReference type="Pfam" id="PF06325">
    <property type="entry name" value="PrmA"/>
    <property type="match status" value="1"/>
</dbReference>
<dbReference type="EMBL" id="JYGE01000003">
    <property type="protein sequence ID" value="PSJ31957.1"/>
    <property type="molecule type" value="Genomic_DNA"/>
</dbReference>
<comment type="subcellular location">
    <subcellularLocation>
        <location evidence="6">Cytoplasm</location>
    </subcellularLocation>
</comment>
<dbReference type="SUPFAM" id="SSF53335">
    <property type="entry name" value="S-adenosyl-L-methionine-dependent methyltransferases"/>
    <property type="match status" value="1"/>
</dbReference>
<protein>
    <recommendedName>
        <fullName evidence="6">Ribosomal protein L11 methyltransferase</fullName>
        <shortName evidence="6">L11 Mtase</shortName>
        <ecNumber evidence="6">2.1.1.-</ecNumber>
    </recommendedName>
</protein>
<keyword evidence="2 6" id="KW-0963">Cytoplasm</keyword>
<dbReference type="OrthoDB" id="9785995at2"/>
<keyword evidence="7" id="KW-0689">Ribosomal protein</keyword>
<evidence type="ECO:0000256" key="1">
    <source>
        <dbReference type="ARBA" id="ARBA00009741"/>
    </source>
</evidence>
<feature type="binding site" evidence="6">
    <location>
        <position position="166"/>
    </location>
    <ligand>
        <name>S-adenosyl-L-methionine</name>
        <dbReference type="ChEBI" id="CHEBI:59789"/>
    </ligand>
</feature>
<evidence type="ECO:0000313" key="8">
    <source>
        <dbReference type="Proteomes" id="UP000241434"/>
    </source>
</evidence>
<organism evidence="7 8">
    <name type="scientific">Peptostreptococcus russellii</name>
    <dbReference type="NCBI Taxonomy" id="215200"/>
    <lineage>
        <taxon>Bacteria</taxon>
        <taxon>Bacillati</taxon>
        <taxon>Bacillota</taxon>
        <taxon>Clostridia</taxon>
        <taxon>Peptostreptococcales</taxon>
        <taxon>Peptostreptococcaceae</taxon>
        <taxon>Peptostreptococcus</taxon>
    </lineage>
</organism>
<sequence>MSKIWTEITIKTTTEAVEAITNILFENGAEGAMIDDPKDFNFEKTHEYDWDYVEDDILEENRKDDSVKIKTYVDEKINIMEFISIIQEKINLLPNYGLDIGQGKVYSESVDEQDWANNWKKYYKPTRIGEKIIIKPEWEDYSANSDDILIEMNPGMAFGTGNHETTSMCVANLEKFVKDDSTVFDIGCGSGILGITAAKLGAKKVIGIDIDKIAVDVAKENIEKNNVSNIMSAVEGNLADDIDKNIKADVLVANIMADIVILLSKDVKNFLAKDGIFISSGIILDKIDEVSKALEANGFEVIEVQKKGEWACILAR</sequence>
<evidence type="ECO:0000256" key="6">
    <source>
        <dbReference type="HAMAP-Rule" id="MF_00735"/>
    </source>
</evidence>
<name>A0A2P7Q1Y3_9FIRM</name>
<dbReference type="InterPro" id="IPR029063">
    <property type="entry name" value="SAM-dependent_MTases_sf"/>
</dbReference>
<evidence type="ECO:0000256" key="5">
    <source>
        <dbReference type="ARBA" id="ARBA00022691"/>
    </source>
</evidence>
<dbReference type="CDD" id="cd02440">
    <property type="entry name" value="AdoMet_MTases"/>
    <property type="match status" value="1"/>
</dbReference>
<dbReference type="GO" id="GO:0032259">
    <property type="term" value="P:methylation"/>
    <property type="evidence" value="ECO:0007669"/>
    <property type="project" value="UniProtKB-KW"/>
</dbReference>
<keyword evidence="8" id="KW-1185">Reference proteome</keyword>